<keyword evidence="7" id="KW-1185">Reference proteome</keyword>
<feature type="domain" description="EF-hand" evidence="5">
    <location>
        <begin position="168"/>
        <end position="203"/>
    </location>
</feature>
<feature type="domain" description="EF-hand" evidence="5">
    <location>
        <begin position="96"/>
        <end position="131"/>
    </location>
</feature>
<feature type="domain" description="EF-hand" evidence="5">
    <location>
        <begin position="60"/>
        <end position="95"/>
    </location>
</feature>
<dbReference type="PROSITE" id="PS50222">
    <property type="entry name" value="EF_HAND_2"/>
    <property type="match status" value="4"/>
</dbReference>
<evidence type="ECO:0000259" key="5">
    <source>
        <dbReference type="PROSITE" id="PS50222"/>
    </source>
</evidence>
<dbReference type="InterPro" id="IPR039647">
    <property type="entry name" value="EF_hand_pair_protein_CML-like"/>
</dbReference>
<proteinExistence type="predicted"/>
<dbReference type="PANTHER" id="PTHR10891">
    <property type="entry name" value="EF-HAND CALCIUM-BINDING DOMAIN CONTAINING PROTEIN"/>
    <property type="match status" value="1"/>
</dbReference>
<dbReference type="GO" id="GO:0005509">
    <property type="term" value="F:calcium ion binding"/>
    <property type="evidence" value="ECO:0007669"/>
    <property type="project" value="InterPro"/>
</dbReference>
<accession>A0A5N5LYT7</accession>
<keyword evidence="3" id="KW-0106">Calcium</keyword>
<feature type="domain" description="EF-hand" evidence="5">
    <location>
        <begin position="132"/>
        <end position="167"/>
    </location>
</feature>
<organism evidence="6 7">
    <name type="scientific">Salix brachista</name>
    <dbReference type="NCBI Taxonomy" id="2182728"/>
    <lineage>
        <taxon>Eukaryota</taxon>
        <taxon>Viridiplantae</taxon>
        <taxon>Streptophyta</taxon>
        <taxon>Embryophyta</taxon>
        <taxon>Tracheophyta</taxon>
        <taxon>Spermatophyta</taxon>
        <taxon>Magnoliopsida</taxon>
        <taxon>eudicotyledons</taxon>
        <taxon>Gunneridae</taxon>
        <taxon>Pentapetalae</taxon>
        <taxon>rosids</taxon>
        <taxon>fabids</taxon>
        <taxon>Malpighiales</taxon>
        <taxon>Salicaceae</taxon>
        <taxon>Saliceae</taxon>
        <taxon>Salix</taxon>
    </lineage>
</organism>
<evidence type="ECO:0000256" key="4">
    <source>
        <dbReference type="SAM" id="MobiDB-lite"/>
    </source>
</evidence>
<evidence type="ECO:0000256" key="2">
    <source>
        <dbReference type="ARBA" id="ARBA00022737"/>
    </source>
</evidence>
<evidence type="ECO:0000313" key="7">
    <source>
        <dbReference type="Proteomes" id="UP000326939"/>
    </source>
</evidence>
<dbReference type="PROSITE" id="PS00018">
    <property type="entry name" value="EF_HAND_1"/>
    <property type="match status" value="4"/>
</dbReference>
<keyword evidence="1" id="KW-0479">Metal-binding</keyword>
<dbReference type="AlphaFoldDB" id="A0A5N5LYT7"/>
<dbReference type="CDD" id="cd00051">
    <property type="entry name" value="EFh"/>
    <property type="match status" value="2"/>
</dbReference>
<evidence type="ECO:0000313" key="6">
    <source>
        <dbReference type="EMBL" id="KAB5547798.1"/>
    </source>
</evidence>
<dbReference type="Gene3D" id="1.10.238.10">
    <property type="entry name" value="EF-hand"/>
    <property type="match status" value="2"/>
</dbReference>
<name>A0A5N5LYT7_9ROSI</name>
<evidence type="ECO:0000256" key="3">
    <source>
        <dbReference type="ARBA" id="ARBA00022837"/>
    </source>
</evidence>
<sequence>MSHLSFLNFHGLQRKSSSSSLTPTGSRIYREKRQSSSVPKAMQQNVILRKNSNESKSFQPNVEEMKWVFDKFDLNKDGKISRQEYKSALRALGKGLEESEMVKAFQATDIDGDGYIDFKEFMEMMYNVESGVASSDIESAFRVFDLDGNGKISAEELMEVLKRLGERCSLDACRKMIRAVDGDGDGLIDMNEFMAMMTRNMKLC</sequence>
<dbReference type="PRINTS" id="PR00450">
    <property type="entry name" value="RECOVERIN"/>
</dbReference>
<dbReference type="FunFam" id="1.10.238.10:FF:000003">
    <property type="entry name" value="Calmodulin A"/>
    <property type="match status" value="1"/>
</dbReference>
<dbReference type="SMART" id="SM00054">
    <property type="entry name" value="EFh"/>
    <property type="match status" value="4"/>
</dbReference>
<dbReference type="Pfam" id="PF13499">
    <property type="entry name" value="EF-hand_7"/>
    <property type="match status" value="2"/>
</dbReference>
<evidence type="ECO:0000256" key="1">
    <source>
        <dbReference type="ARBA" id="ARBA00022723"/>
    </source>
</evidence>
<dbReference type="SUPFAM" id="SSF47473">
    <property type="entry name" value="EF-hand"/>
    <property type="match status" value="1"/>
</dbReference>
<dbReference type="EMBL" id="VDCV01000007">
    <property type="protein sequence ID" value="KAB5547798.1"/>
    <property type="molecule type" value="Genomic_DNA"/>
</dbReference>
<dbReference type="InterPro" id="IPR002048">
    <property type="entry name" value="EF_hand_dom"/>
</dbReference>
<dbReference type="InterPro" id="IPR011992">
    <property type="entry name" value="EF-hand-dom_pair"/>
</dbReference>
<comment type="caution">
    <text evidence="6">The sequence shown here is derived from an EMBL/GenBank/DDBJ whole genome shotgun (WGS) entry which is preliminary data.</text>
</comment>
<dbReference type="InterPro" id="IPR018247">
    <property type="entry name" value="EF_Hand_1_Ca_BS"/>
</dbReference>
<dbReference type="Proteomes" id="UP000326939">
    <property type="component" value="Chromosome 7"/>
</dbReference>
<gene>
    <name evidence="6" type="ORF">DKX38_011204</name>
</gene>
<reference evidence="7" key="1">
    <citation type="journal article" date="2019" name="Gigascience">
        <title>De novo genome assembly of the endangered Acer yangbiense, a plant species with extremely small populations endemic to Yunnan Province, China.</title>
        <authorList>
            <person name="Yang J."/>
            <person name="Wariss H.M."/>
            <person name="Tao L."/>
            <person name="Zhang R."/>
            <person name="Yun Q."/>
            <person name="Hollingsworth P."/>
            <person name="Dao Z."/>
            <person name="Luo G."/>
            <person name="Guo H."/>
            <person name="Ma Y."/>
            <person name="Sun W."/>
        </authorList>
    </citation>
    <scope>NUCLEOTIDE SEQUENCE [LARGE SCALE GENOMIC DNA]</scope>
    <source>
        <strain evidence="7">cv. br00</strain>
    </source>
</reference>
<feature type="region of interest" description="Disordered" evidence="4">
    <location>
        <begin position="15"/>
        <end position="41"/>
    </location>
</feature>
<protein>
    <recommendedName>
        <fullName evidence="5">EF-hand domain-containing protein</fullName>
    </recommendedName>
</protein>
<keyword evidence="2" id="KW-0677">Repeat</keyword>